<dbReference type="InterPro" id="IPR044974">
    <property type="entry name" value="Disease_R_plants"/>
</dbReference>
<dbReference type="InterPro" id="IPR027417">
    <property type="entry name" value="P-loop_NTPase"/>
</dbReference>
<dbReference type="InterPro" id="IPR035897">
    <property type="entry name" value="Toll_tir_struct_dom_sf"/>
</dbReference>
<dbReference type="FunFam" id="3.40.50.10140:FF:000007">
    <property type="entry name" value="Disease resistance protein (TIR-NBS-LRR class)"/>
    <property type="match status" value="1"/>
</dbReference>
<accession>A0A9R1UQS5</accession>
<gene>
    <name evidence="5" type="ORF">LSAT_V11C800396160</name>
</gene>
<name>A0A9R1UQS5_LACSA</name>
<dbReference type="OrthoDB" id="1357022at2759"/>
<comment type="caution">
    <text evidence="5">The sequence shown here is derived from an EMBL/GenBank/DDBJ whole genome shotgun (WGS) entry which is preliminary data.</text>
</comment>
<dbReference type="InterPro" id="IPR032675">
    <property type="entry name" value="LRR_dom_sf"/>
</dbReference>
<dbReference type="Proteomes" id="UP000235145">
    <property type="component" value="Unassembled WGS sequence"/>
</dbReference>
<dbReference type="SMART" id="SM00255">
    <property type="entry name" value="TIR"/>
    <property type="match status" value="1"/>
</dbReference>
<dbReference type="SUPFAM" id="SSF52540">
    <property type="entry name" value="P-loop containing nucleoside triphosphate hydrolases"/>
    <property type="match status" value="1"/>
</dbReference>
<dbReference type="SUPFAM" id="SSF52058">
    <property type="entry name" value="L domain-like"/>
    <property type="match status" value="1"/>
</dbReference>
<dbReference type="Pfam" id="PF23282">
    <property type="entry name" value="WHD_ROQ1"/>
    <property type="match status" value="1"/>
</dbReference>
<sequence>MTSSSSNFTTSSMIYSSSTFPTPPSSLSWNYDVFLSFRGKDTRKTFVDHLYSALVQQGIYAYKDDETLPRGESIGPTLMKAIEESQIAVIIFSKNYANSSWCLDEVSYIMKCKDTRGQTVMPIFYDVDPSEVRKQKRKYKEAFSKHEFEDNKVESWRKALVDASNLSGWEPKHIANGHESKGIKQIVDEISAKLHFVTSSENENLIGIAARMQRLSLELQIGSNDVRMIGIWGVGGGGKTTLATSIYDQICCKFDGCCFVENIREESSRYGLRKLQEKMISEMESNQVGGGRRLISHRFRHRKVLIVLDDVDRLEQLKALVGSHDWFGEGSRIIITTRDEHVLNAHRVDVTHNISLLTDDEAIKLLRKHAPLNYRPMKDYEQLSKEVVSYAGGLPLAVTVLGSFLCDKNIHEWRSALARLKEIPNYDILEKLKVSFDGLAPIEKELFLDIACFFRWQKKDKAMEILDACGVHPVIGLKVLIQKALISISEDGMFDMHDLVQEMGHYIVRGEHPKNPEKHTRVWKKEDVLNICAMDAMTLMENDKIEAITFNYDRLPEKEQDLPLIATSMKNLRYIESRVKQANPLFNNFPPKDLCCLILHEGLQQKLWEGCKLLPNLKIMKLCGLENLIMTPDFDGLPYLERLTLHECPCLEEIHPSIGSLERLVFLSIVFCVRLKMCPPITRPKKLETLSFAWCSKLVNISEIQQQNMVNIGHLDLDKSGSEVASYLECCLPHNTNHIGLRFFHNLQELGLRKLDLSRCNLGDENIGSHVLELPVLQELNLYGNKFSRLNFSRLRLPRLKWLNLSWCEELLVLSHLPSSISVIITDHCSSLETFGDISNCKWLWKLSHYGGYNIDYFDGEILLDIMLQGKAIEDHFISVILPHQTPKGFIGRFFLGKTFTRRIRHVKTGSNRVLVRPDSDMFTLCLPCGWNNDFCGFLIRVVSNGISMDIDIIITQESEPDEEDSRFEIWQDSDELPEPEYGGKVKTYVGYVSFSSMMQTISLNSSHNIVSFSIKSYWTSFAVELVPRKSQYDQVQTTKVSTNCSEYWGENDAYGRCFTTQHDSKSSIKILWRPLSL</sequence>
<dbReference type="PANTHER" id="PTHR11017">
    <property type="entry name" value="LEUCINE-RICH REPEAT-CONTAINING PROTEIN"/>
    <property type="match status" value="1"/>
</dbReference>
<keyword evidence="2" id="KW-0677">Repeat</keyword>
<keyword evidence="6" id="KW-1185">Reference proteome</keyword>
<dbReference type="InterPro" id="IPR002182">
    <property type="entry name" value="NB-ARC"/>
</dbReference>
<protein>
    <recommendedName>
        <fullName evidence="4">TIR domain-containing protein</fullName>
    </recommendedName>
</protein>
<evidence type="ECO:0000313" key="6">
    <source>
        <dbReference type="Proteomes" id="UP000235145"/>
    </source>
</evidence>
<evidence type="ECO:0000259" key="4">
    <source>
        <dbReference type="PROSITE" id="PS50104"/>
    </source>
</evidence>
<evidence type="ECO:0000256" key="2">
    <source>
        <dbReference type="ARBA" id="ARBA00022737"/>
    </source>
</evidence>
<evidence type="ECO:0000313" key="5">
    <source>
        <dbReference type="EMBL" id="KAJ0191243.1"/>
    </source>
</evidence>
<feature type="domain" description="TIR" evidence="4">
    <location>
        <begin position="29"/>
        <end position="194"/>
    </location>
</feature>
<dbReference type="PROSITE" id="PS50104">
    <property type="entry name" value="TIR"/>
    <property type="match status" value="1"/>
</dbReference>
<dbReference type="EMBL" id="NBSK02000008">
    <property type="protein sequence ID" value="KAJ0191243.1"/>
    <property type="molecule type" value="Genomic_DNA"/>
</dbReference>
<evidence type="ECO:0000256" key="3">
    <source>
        <dbReference type="ARBA" id="ARBA00023027"/>
    </source>
</evidence>
<dbReference type="InterPro" id="IPR042197">
    <property type="entry name" value="Apaf_helical"/>
</dbReference>
<dbReference type="GO" id="GO:0006952">
    <property type="term" value="P:defense response"/>
    <property type="evidence" value="ECO:0007669"/>
    <property type="project" value="InterPro"/>
</dbReference>
<reference evidence="5 6" key="1">
    <citation type="journal article" date="2017" name="Nat. Commun.">
        <title>Genome assembly with in vitro proximity ligation data and whole-genome triplication in lettuce.</title>
        <authorList>
            <person name="Reyes-Chin-Wo S."/>
            <person name="Wang Z."/>
            <person name="Yang X."/>
            <person name="Kozik A."/>
            <person name="Arikit S."/>
            <person name="Song C."/>
            <person name="Xia L."/>
            <person name="Froenicke L."/>
            <person name="Lavelle D.O."/>
            <person name="Truco M.J."/>
            <person name="Xia R."/>
            <person name="Zhu S."/>
            <person name="Xu C."/>
            <person name="Xu H."/>
            <person name="Xu X."/>
            <person name="Cox K."/>
            <person name="Korf I."/>
            <person name="Meyers B.C."/>
            <person name="Michelmore R.W."/>
        </authorList>
    </citation>
    <scope>NUCLEOTIDE SEQUENCE [LARGE SCALE GENOMIC DNA]</scope>
    <source>
        <strain evidence="6">cv. Salinas</strain>
        <tissue evidence="5">Seedlings</tissue>
    </source>
</reference>
<dbReference type="GO" id="GO:0043531">
    <property type="term" value="F:ADP binding"/>
    <property type="evidence" value="ECO:0007669"/>
    <property type="project" value="InterPro"/>
</dbReference>
<dbReference type="PRINTS" id="PR00364">
    <property type="entry name" value="DISEASERSIST"/>
</dbReference>
<dbReference type="Pfam" id="PF01582">
    <property type="entry name" value="TIR"/>
    <property type="match status" value="1"/>
</dbReference>
<dbReference type="Gene3D" id="3.40.50.10140">
    <property type="entry name" value="Toll/interleukin-1 receptor homology (TIR) domain"/>
    <property type="match status" value="1"/>
</dbReference>
<dbReference type="InterPro" id="IPR058192">
    <property type="entry name" value="WHD_ROQ1-like"/>
</dbReference>
<dbReference type="Gene3D" id="3.40.50.300">
    <property type="entry name" value="P-loop containing nucleotide triphosphate hydrolases"/>
    <property type="match status" value="1"/>
</dbReference>
<keyword evidence="1" id="KW-0433">Leucine-rich repeat</keyword>
<dbReference type="GO" id="GO:0007165">
    <property type="term" value="P:signal transduction"/>
    <property type="evidence" value="ECO:0007669"/>
    <property type="project" value="InterPro"/>
</dbReference>
<dbReference type="AlphaFoldDB" id="A0A9R1UQS5"/>
<dbReference type="SUPFAM" id="SSF52200">
    <property type="entry name" value="Toll/Interleukin receptor TIR domain"/>
    <property type="match status" value="1"/>
</dbReference>
<dbReference type="Gene3D" id="3.80.10.10">
    <property type="entry name" value="Ribonuclease Inhibitor"/>
    <property type="match status" value="1"/>
</dbReference>
<dbReference type="InterPro" id="IPR000157">
    <property type="entry name" value="TIR_dom"/>
</dbReference>
<proteinExistence type="predicted"/>
<dbReference type="Gene3D" id="1.10.8.430">
    <property type="entry name" value="Helical domain of apoptotic protease-activating factors"/>
    <property type="match status" value="1"/>
</dbReference>
<evidence type="ECO:0000256" key="1">
    <source>
        <dbReference type="ARBA" id="ARBA00022614"/>
    </source>
</evidence>
<dbReference type="Pfam" id="PF00931">
    <property type="entry name" value="NB-ARC"/>
    <property type="match status" value="1"/>
</dbReference>
<dbReference type="PANTHER" id="PTHR11017:SF271">
    <property type="entry name" value="DISEASE RESISTANCE PROTEIN (TIR-NBS-LRR CLASS) FAMILY"/>
    <property type="match status" value="1"/>
</dbReference>
<keyword evidence="3" id="KW-0520">NAD</keyword>
<organism evidence="5 6">
    <name type="scientific">Lactuca sativa</name>
    <name type="common">Garden lettuce</name>
    <dbReference type="NCBI Taxonomy" id="4236"/>
    <lineage>
        <taxon>Eukaryota</taxon>
        <taxon>Viridiplantae</taxon>
        <taxon>Streptophyta</taxon>
        <taxon>Embryophyta</taxon>
        <taxon>Tracheophyta</taxon>
        <taxon>Spermatophyta</taxon>
        <taxon>Magnoliopsida</taxon>
        <taxon>eudicotyledons</taxon>
        <taxon>Gunneridae</taxon>
        <taxon>Pentapetalae</taxon>
        <taxon>asterids</taxon>
        <taxon>campanulids</taxon>
        <taxon>Asterales</taxon>
        <taxon>Asteraceae</taxon>
        <taxon>Cichorioideae</taxon>
        <taxon>Cichorieae</taxon>
        <taxon>Lactucinae</taxon>
        <taxon>Lactuca</taxon>
    </lineage>
</organism>